<accession>A0AAV3Q9J7</accession>
<protein>
    <recommendedName>
        <fullName evidence="1">non-specific serine/threonine protein kinase</fullName>
        <ecNumber evidence="1">2.7.11.1</ecNumber>
    </recommendedName>
</protein>
<feature type="domain" description="Protein kinase" evidence="12">
    <location>
        <begin position="126"/>
        <end position="420"/>
    </location>
</feature>
<dbReference type="GO" id="GO:0005524">
    <property type="term" value="F:ATP binding"/>
    <property type="evidence" value="ECO:0007669"/>
    <property type="project" value="UniProtKB-UniRule"/>
</dbReference>
<evidence type="ECO:0000259" key="12">
    <source>
        <dbReference type="PROSITE" id="PS50011"/>
    </source>
</evidence>
<evidence type="ECO:0000256" key="5">
    <source>
        <dbReference type="ARBA" id="ARBA00022777"/>
    </source>
</evidence>
<dbReference type="PANTHER" id="PTHR47989">
    <property type="entry name" value="OS01G0750732 PROTEIN"/>
    <property type="match status" value="1"/>
</dbReference>
<organism evidence="13 14">
    <name type="scientific">Lithospermum erythrorhizon</name>
    <name type="common">Purple gromwell</name>
    <name type="synonym">Lithospermum officinale var. erythrorhizon</name>
    <dbReference type="NCBI Taxonomy" id="34254"/>
    <lineage>
        <taxon>Eukaryota</taxon>
        <taxon>Viridiplantae</taxon>
        <taxon>Streptophyta</taxon>
        <taxon>Embryophyta</taxon>
        <taxon>Tracheophyta</taxon>
        <taxon>Spermatophyta</taxon>
        <taxon>Magnoliopsida</taxon>
        <taxon>eudicotyledons</taxon>
        <taxon>Gunneridae</taxon>
        <taxon>Pentapetalae</taxon>
        <taxon>asterids</taxon>
        <taxon>lamiids</taxon>
        <taxon>Boraginales</taxon>
        <taxon>Boraginaceae</taxon>
        <taxon>Boraginoideae</taxon>
        <taxon>Lithospermeae</taxon>
        <taxon>Lithospermum</taxon>
    </lineage>
</organism>
<dbReference type="GO" id="GO:0004674">
    <property type="term" value="F:protein serine/threonine kinase activity"/>
    <property type="evidence" value="ECO:0007669"/>
    <property type="project" value="UniProtKB-KW"/>
</dbReference>
<dbReference type="Gene3D" id="1.10.510.10">
    <property type="entry name" value="Transferase(Phosphotransferase) domain 1"/>
    <property type="match status" value="1"/>
</dbReference>
<keyword evidence="14" id="KW-1185">Reference proteome</keyword>
<evidence type="ECO:0000256" key="8">
    <source>
        <dbReference type="ARBA" id="ARBA00048679"/>
    </source>
</evidence>
<keyword evidence="13" id="KW-0675">Receptor</keyword>
<dbReference type="AlphaFoldDB" id="A0AAV3Q9J7"/>
<dbReference type="PROSITE" id="PS00108">
    <property type="entry name" value="PROTEIN_KINASE_ST"/>
    <property type="match status" value="1"/>
</dbReference>
<dbReference type="InterPro" id="IPR011009">
    <property type="entry name" value="Kinase-like_dom_sf"/>
</dbReference>
<dbReference type="InterPro" id="IPR000719">
    <property type="entry name" value="Prot_kinase_dom"/>
</dbReference>
<feature type="compositionally biased region" description="Polar residues" evidence="11">
    <location>
        <begin position="1"/>
        <end position="16"/>
    </location>
</feature>
<dbReference type="Pfam" id="PF00069">
    <property type="entry name" value="Pkinase"/>
    <property type="match status" value="1"/>
</dbReference>
<proteinExistence type="inferred from homology"/>
<evidence type="ECO:0000256" key="6">
    <source>
        <dbReference type="ARBA" id="ARBA00022840"/>
    </source>
</evidence>
<keyword evidence="13" id="KW-0472">Membrane</keyword>
<feature type="region of interest" description="Disordered" evidence="11">
    <location>
        <begin position="76"/>
        <end position="108"/>
    </location>
</feature>
<evidence type="ECO:0000256" key="2">
    <source>
        <dbReference type="ARBA" id="ARBA00022527"/>
    </source>
</evidence>
<dbReference type="Proteomes" id="UP001454036">
    <property type="component" value="Unassembled WGS sequence"/>
</dbReference>
<evidence type="ECO:0000256" key="4">
    <source>
        <dbReference type="ARBA" id="ARBA00022741"/>
    </source>
</evidence>
<keyword evidence="13" id="KW-0812">Transmembrane</keyword>
<feature type="region of interest" description="Disordered" evidence="11">
    <location>
        <begin position="1"/>
        <end position="34"/>
    </location>
</feature>
<comment type="caution">
    <text evidence="13">The sequence shown here is derived from an EMBL/GenBank/DDBJ whole genome shotgun (WGS) entry which is preliminary data.</text>
</comment>
<sequence>MINPNRRQNGIRTPNHYSATSTTSYASSTTSNKSTSLVNTISRKVLQAFTGCFTPPTDNHSHNSFSYFDDSNLYRPSSDASNSSNSGKRHGQQTNMYASSNNSQHSEDLGKAKFSMADIYKATKRFSPNLKIGQGGFGTVYKGQLRDGTIVAIKRAKKDINDKHSGQEFRSEVQTLAQVEHLNLVRLYGYVEEEDERILIVEYVPNGTLREHLDGLHSDVHLDLSSRIDIAIDVAHAITYLHTYTDHPIIHRDIKSSNILLTEKLRAKVADFGFARLGADAESGDTHVSTQVKGTAGYLDPEYLSTYHLTDKSDVYSFGVLLVELLSGRRPIETKRPLSERVTAKWAMKKFSQGDAMLAMDPRVERSAANYLALEKIFELASQCLAPHRHIRPSMKKCAEVLWGIRKDYSEGATTENPILSQKPKRDILIREE</sequence>
<evidence type="ECO:0000313" key="14">
    <source>
        <dbReference type="Proteomes" id="UP001454036"/>
    </source>
</evidence>
<evidence type="ECO:0000256" key="11">
    <source>
        <dbReference type="SAM" id="MobiDB-lite"/>
    </source>
</evidence>
<evidence type="ECO:0000256" key="3">
    <source>
        <dbReference type="ARBA" id="ARBA00022679"/>
    </source>
</evidence>
<name>A0AAV3Q9J7_LITER</name>
<dbReference type="SMART" id="SM00220">
    <property type="entry name" value="S_TKc"/>
    <property type="match status" value="1"/>
</dbReference>
<evidence type="ECO:0000256" key="10">
    <source>
        <dbReference type="RuleBase" id="RU000304"/>
    </source>
</evidence>
<evidence type="ECO:0000256" key="9">
    <source>
        <dbReference type="PROSITE-ProRule" id="PRU10141"/>
    </source>
</evidence>
<feature type="compositionally biased region" description="Low complexity" evidence="11">
    <location>
        <begin position="77"/>
        <end position="86"/>
    </location>
</feature>
<evidence type="ECO:0000256" key="7">
    <source>
        <dbReference type="ARBA" id="ARBA00047899"/>
    </source>
</evidence>
<dbReference type="FunFam" id="3.30.200.20:FF:001335">
    <property type="entry name" value="Calmodulin-binding receptor-like cytoplasmic kinase 2"/>
    <property type="match status" value="1"/>
</dbReference>
<gene>
    <name evidence="13" type="ORF">LIER_16847</name>
</gene>
<keyword evidence="3" id="KW-0808">Transferase</keyword>
<dbReference type="FunFam" id="1.10.510.10:FF:000300">
    <property type="entry name" value="Calmodulin-binding receptor-like cytoplasmic kinase 3"/>
    <property type="match status" value="1"/>
</dbReference>
<keyword evidence="5" id="KW-0418">Kinase</keyword>
<dbReference type="Gene3D" id="3.30.200.20">
    <property type="entry name" value="Phosphorylase Kinase, domain 1"/>
    <property type="match status" value="1"/>
</dbReference>
<reference evidence="13 14" key="1">
    <citation type="submission" date="2024-01" db="EMBL/GenBank/DDBJ databases">
        <title>The complete chloroplast genome sequence of Lithospermum erythrorhizon: insights into the phylogenetic relationship among Boraginaceae species and the maternal lineages of purple gromwells.</title>
        <authorList>
            <person name="Okada T."/>
            <person name="Watanabe K."/>
        </authorList>
    </citation>
    <scope>NUCLEOTIDE SEQUENCE [LARGE SCALE GENOMIC DNA]</scope>
</reference>
<dbReference type="SUPFAM" id="SSF56112">
    <property type="entry name" value="Protein kinase-like (PK-like)"/>
    <property type="match status" value="1"/>
</dbReference>
<dbReference type="EMBL" id="BAABME010003821">
    <property type="protein sequence ID" value="GAA0160253.1"/>
    <property type="molecule type" value="Genomic_DNA"/>
</dbReference>
<comment type="catalytic activity">
    <reaction evidence="7">
        <text>L-threonyl-[protein] + ATP = O-phospho-L-threonyl-[protein] + ADP + H(+)</text>
        <dbReference type="Rhea" id="RHEA:46608"/>
        <dbReference type="Rhea" id="RHEA-COMP:11060"/>
        <dbReference type="Rhea" id="RHEA-COMP:11605"/>
        <dbReference type="ChEBI" id="CHEBI:15378"/>
        <dbReference type="ChEBI" id="CHEBI:30013"/>
        <dbReference type="ChEBI" id="CHEBI:30616"/>
        <dbReference type="ChEBI" id="CHEBI:61977"/>
        <dbReference type="ChEBI" id="CHEBI:456216"/>
        <dbReference type="EC" id="2.7.11.1"/>
    </reaction>
</comment>
<dbReference type="PROSITE" id="PS50011">
    <property type="entry name" value="PROTEIN_KINASE_DOM"/>
    <property type="match status" value="1"/>
</dbReference>
<dbReference type="PANTHER" id="PTHR47989:SF71">
    <property type="entry name" value="PROTEIN KINASE DOMAIN-CONTAINING PROTEIN"/>
    <property type="match status" value="1"/>
</dbReference>
<evidence type="ECO:0000256" key="1">
    <source>
        <dbReference type="ARBA" id="ARBA00012513"/>
    </source>
</evidence>
<keyword evidence="6 9" id="KW-0067">ATP-binding</keyword>
<dbReference type="EC" id="2.7.11.1" evidence="1"/>
<dbReference type="PROSITE" id="PS00107">
    <property type="entry name" value="PROTEIN_KINASE_ATP"/>
    <property type="match status" value="1"/>
</dbReference>
<dbReference type="InterPro" id="IPR017441">
    <property type="entry name" value="Protein_kinase_ATP_BS"/>
</dbReference>
<dbReference type="CDD" id="cd14066">
    <property type="entry name" value="STKc_IRAK"/>
    <property type="match status" value="1"/>
</dbReference>
<feature type="compositionally biased region" description="Low complexity" evidence="11">
    <location>
        <begin position="17"/>
        <end position="34"/>
    </location>
</feature>
<keyword evidence="4 9" id="KW-0547">Nucleotide-binding</keyword>
<dbReference type="InterPro" id="IPR008271">
    <property type="entry name" value="Ser/Thr_kinase_AS"/>
</dbReference>
<comment type="similarity">
    <text evidence="10">Belongs to the protein kinase superfamily.</text>
</comment>
<feature type="compositionally biased region" description="Polar residues" evidence="11">
    <location>
        <begin position="92"/>
        <end position="104"/>
    </location>
</feature>
<evidence type="ECO:0000313" key="13">
    <source>
        <dbReference type="EMBL" id="GAA0160253.1"/>
    </source>
</evidence>
<keyword evidence="2 10" id="KW-0723">Serine/threonine-protein kinase</keyword>
<feature type="binding site" evidence="9">
    <location>
        <position position="158"/>
    </location>
    <ligand>
        <name>ATP</name>
        <dbReference type="ChEBI" id="CHEBI:30616"/>
    </ligand>
</feature>
<comment type="catalytic activity">
    <reaction evidence="8">
        <text>L-seryl-[protein] + ATP = O-phospho-L-seryl-[protein] + ADP + H(+)</text>
        <dbReference type="Rhea" id="RHEA:17989"/>
        <dbReference type="Rhea" id="RHEA-COMP:9863"/>
        <dbReference type="Rhea" id="RHEA-COMP:11604"/>
        <dbReference type="ChEBI" id="CHEBI:15378"/>
        <dbReference type="ChEBI" id="CHEBI:29999"/>
        <dbReference type="ChEBI" id="CHEBI:30616"/>
        <dbReference type="ChEBI" id="CHEBI:83421"/>
        <dbReference type="ChEBI" id="CHEBI:456216"/>
        <dbReference type="EC" id="2.7.11.1"/>
    </reaction>
</comment>